<sequence length="174" mass="19826">MIRRKLTALIMCIMSLNLVACSNIDNTQISKEQIDENTVSSEINKGKDLFDEVEINKEKELFDKAVIIADDDIVRVKITGKEKVTPGNSIGYIFSISNKSNKKIAFYMKNITINGNEQKTSLDENFKMTLEPITDFSTQLKVLNIESLDELKNVKGTFCIEVNDNINEYKFEIE</sequence>
<protein>
    <recommendedName>
        <fullName evidence="4">Prokaryotic membrane lipoprotein lipid attachment site profile</fullName>
    </recommendedName>
</protein>
<feature type="chain" id="PRO_5038464825" description="Prokaryotic membrane lipoprotein lipid attachment site profile" evidence="1">
    <location>
        <begin position="21"/>
        <end position="174"/>
    </location>
</feature>
<dbReference type="Proteomes" id="UP000245622">
    <property type="component" value="Chromosome 1"/>
</dbReference>
<reference evidence="2 3" key="1">
    <citation type="submission" date="2014-04" db="EMBL/GenBank/DDBJ databases">
        <authorList>
            <person name="Hornung B.V."/>
        </authorList>
    </citation>
    <scope>NUCLEOTIDE SEQUENCE [LARGE SCALE GENOMIC DNA]</scope>
    <source>
        <strain evidence="2 3">CRIB</strain>
    </source>
</reference>
<name>A0A1V1I063_9FIRM</name>
<accession>A0A1V1I063</accession>
<dbReference type="RefSeq" id="WP_180703289.1">
    <property type="nucleotide sequence ID" value="NZ_LN555523.1"/>
</dbReference>
<gene>
    <name evidence="2" type="ORF">CRIB_833</name>
</gene>
<feature type="signal peptide" evidence="1">
    <location>
        <begin position="1"/>
        <end position="20"/>
    </location>
</feature>
<evidence type="ECO:0000313" key="3">
    <source>
        <dbReference type="Proteomes" id="UP000245622"/>
    </source>
</evidence>
<organism evidence="2 3">
    <name type="scientific">Romboutsia ilealis</name>
    <dbReference type="NCBI Taxonomy" id="1115758"/>
    <lineage>
        <taxon>Bacteria</taxon>
        <taxon>Bacillati</taxon>
        <taxon>Bacillota</taxon>
        <taxon>Clostridia</taxon>
        <taxon>Peptostreptococcales</taxon>
        <taxon>Peptostreptococcaceae</taxon>
        <taxon>Romboutsia</taxon>
    </lineage>
</organism>
<evidence type="ECO:0008006" key="4">
    <source>
        <dbReference type="Google" id="ProtNLM"/>
    </source>
</evidence>
<dbReference type="GeneID" id="82205015"/>
<keyword evidence="3" id="KW-1185">Reference proteome</keyword>
<dbReference type="EMBL" id="LN555523">
    <property type="protein sequence ID" value="CED93585.1"/>
    <property type="molecule type" value="Genomic_DNA"/>
</dbReference>
<dbReference type="AlphaFoldDB" id="A0A1V1I063"/>
<keyword evidence="1" id="KW-0732">Signal</keyword>
<evidence type="ECO:0000313" key="2">
    <source>
        <dbReference type="EMBL" id="CED93585.1"/>
    </source>
</evidence>
<proteinExistence type="predicted"/>
<dbReference type="KEGG" id="ril:CRIB_833"/>
<evidence type="ECO:0000256" key="1">
    <source>
        <dbReference type="SAM" id="SignalP"/>
    </source>
</evidence>